<feature type="region of interest" description="Disordered" evidence="1">
    <location>
        <begin position="1"/>
        <end position="20"/>
    </location>
</feature>
<protein>
    <submittedName>
        <fullName evidence="2">Uncharacterized protein</fullName>
    </submittedName>
</protein>
<accession>A0A426YE78</accession>
<dbReference type="EMBL" id="AMZH03012991">
    <property type="protein sequence ID" value="RRT50028.1"/>
    <property type="molecule type" value="Genomic_DNA"/>
</dbReference>
<dbReference type="AlphaFoldDB" id="A0A426YE78"/>
<dbReference type="Proteomes" id="UP000287651">
    <property type="component" value="Unassembled WGS sequence"/>
</dbReference>
<comment type="caution">
    <text evidence="2">The sequence shown here is derived from an EMBL/GenBank/DDBJ whole genome shotgun (WGS) entry which is preliminary data.</text>
</comment>
<sequence>MIPCSLCSPPNTRDSATSSSWNHIRQPYRCPPLLPFLPSDCGVFSSTNGGGFFLSQVELGGRLSHPSPHPIRRRLTGTDCCHRVPRRCSLQPLLVDISGEIRKNGSAAFRSPSPSPLSKPASAIFATPLMAPARTAVRLLPCYHYRRTVQTAAITALSTLNDLLYGNLVRRGGAVSDHRRRRQRSGWRRRRYAGRWGRLHGLAKGSRMMRIGGDARSGGELARSYPVFSIRSGGDCFDSKEAAGNTVEGRRSGGGGSSNYIGIVSMCVDVSTAA</sequence>
<evidence type="ECO:0000256" key="1">
    <source>
        <dbReference type="SAM" id="MobiDB-lite"/>
    </source>
</evidence>
<name>A0A426YE78_ENSVE</name>
<proteinExistence type="predicted"/>
<evidence type="ECO:0000313" key="3">
    <source>
        <dbReference type="Proteomes" id="UP000287651"/>
    </source>
</evidence>
<evidence type="ECO:0000313" key="2">
    <source>
        <dbReference type="EMBL" id="RRT50028.1"/>
    </source>
</evidence>
<gene>
    <name evidence="2" type="ORF">B296_00051992</name>
</gene>
<organism evidence="2 3">
    <name type="scientific">Ensete ventricosum</name>
    <name type="common">Abyssinian banana</name>
    <name type="synonym">Musa ensete</name>
    <dbReference type="NCBI Taxonomy" id="4639"/>
    <lineage>
        <taxon>Eukaryota</taxon>
        <taxon>Viridiplantae</taxon>
        <taxon>Streptophyta</taxon>
        <taxon>Embryophyta</taxon>
        <taxon>Tracheophyta</taxon>
        <taxon>Spermatophyta</taxon>
        <taxon>Magnoliopsida</taxon>
        <taxon>Liliopsida</taxon>
        <taxon>Zingiberales</taxon>
        <taxon>Musaceae</taxon>
        <taxon>Ensete</taxon>
    </lineage>
</organism>
<feature type="compositionally biased region" description="Polar residues" evidence="1">
    <location>
        <begin position="8"/>
        <end position="20"/>
    </location>
</feature>
<reference evidence="2 3" key="1">
    <citation type="journal article" date="2014" name="Agronomy (Basel)">
        <title>A Draft Genome Sequence for Ensete ventricosum, the Drought-Tolerant Tree Against Hunger.</title>
        <authorList>
            <person name="Harrison J."/>
            <person name="Moore K.A."/>
            <person name="Paszkiewicz K."/>
            <person name="Jones T."/>
            <person name="Grant M."/>
            <person name="Ambacheew D."/>
            <person name="Muzemil S."/>
            <person name="Studholme D.J."/>
        </authorList>
    </citation>
    <scope>NUCLEOTIDE SEQUENCE [LARGE SCALE GENOMIC DNA]</scope>
</reference>